<dbReference type="EMBL" id="SLTU01000001">
    <property type="protein sequence ID" value="TDA75592.1"/>
    <property type="molecule type" value="Genomic_DNA"/>
</dbReference>
<evidence type="ECO:0000313" key="1">
    <source>
        <dbReference type="EMBL" id="TDA75592.1"/>
    </source>
</evidence>
<accession>A0A4R4GFZ2</accession>
<sequence length="333" mass="36208">MSKRSLFWGNASGKLGEAVFYRAGGEQRTRTWIPKIKNPKTLSQVENRLSLLNLVTTYKEWKDIISKAFPLKKKNQSDYNAFVSRNKNTFTSVIPKELASAGLSMPDGMILTDGDIPLFISAKITEDIETGGNGKTAVTATGLSFSNDELPYATWKRLLDLDGNMTGADLYSVLVGSDNPMNLPTLFKVFCCIGSVQEVESPAGAPELAGVTKNYAYIECSPTSTDEIHYVGSGPSATFIIAPNVMPTEGKTAHASAFIFDTGYDTSEDIPTGVYTMFISYTADSKQHVTTSQLFGVDGINAGFFAEFKKGGIIYDYALQEMGYNPDSILATK</sequence>
<dbReference type="AlphaFoldDB" id="A0A4R4GFZ2"/>
<gene>
    <name evidence="1" type="ORF">E1I98_04050</name>
</gene>
<evidence type="ECO:0000313" key="2">
    <source>
        <dbReference type="Proteomes" id="UP000294527"/>
    </source>
</evidence>
<protein>
    <submittedName>
        <fullName evidence="1">Uncharacterized protein</fullName>
    </submittedName>
</protein>
<organism evidence="1 2">
    <name type="scientific">Phocaeicola dorei</name>
    <dbReference type="NCBI Taxonomy" id="357276"/>
    <lineage>
        <taxon>Bacteria</taxon>
        <taxon>Pseudomonadati</taxon>
        <taxon>Bacteroidota</taxon>
        <taxon>Bacteroidia</taxon>
        <taxon>Bacteroidales</taxon>
        <taxon>Bacteroidaceae</taxon>
        <taxon>Phocaeicola</taxon>
    </lineage>
</organism>
<comment type="caution">
    <text evidence="1">The sequence shown here is derived from an EMBL/GenBank/DDBJ whole genome shotgun (WGS) entry which is preliminary data.</text>
</comment>
<dbReference type="Proteomes" id="UP000294527">
    <property type="component" value="Unassembled WGS sequence"/>
</dbReference>
<name>A0A4R4GFZ2_9BACT</name>
<proteinExistence type="predicted"/>
<reference evidence="1 2" key="1">
    <citation type="journal article" date="2019" name="Nat. Microbiol.">
        <title>Genomic variation and strain-specific functional adaptation in the human gut microbiome during early life.</title>
        <authorList>
            <person name="Vatanen T."/>
            <person name="Plichta D.R."/>
            <person name="Somani J."/>
            <person name="Munch P.C."/>
            <person name="Arthur T.D."/>
            <person name="Hall A.B."/>
            <person name="Rudolf S."/>
            <person name="Oakeley E.J."/>
            <person name="Ke X."/>
            <person name="Young R.A."/>
            <person name="Haiser H.J."/>
            <person name="Kolde R."/>
            <person name="Yassour M."/>
            <person name="Luopajarvi K."/>
            <person name="Siljander H."/>
            <person name="Virtanen S.M."/>
            <person name="Ilonen J."/>
            <person name="Uibo R."/>
            <person name="Tillmann V."/>
            <person name="Mokurov S."/>
            <person name="Dorshakova N."/>
            <person name="Porter J.A."/>
            <person name="McHardy A.C."/>
            <person name="Lahdesmaki H."/>
            <person name="Vlamakis H."/>
            <person name="Huttenhower C."/>
            <person name="Knip M."/>
            <person name="Xavier R.J."/>
        </authorList>
    </citation>
    <scope>NUCLEOTIDE SEQUENCE [LARGE SCALE GENOMIC DNA]</scope>
    <source>
        <strain evidence="1 2">RJX1047</strain>
    </source>
</reference>
<dbReference type="RefSeq" id="WP_132140419.1">
    <property type="nucleotide sequence ID" value="NZ_SLTU01000001.1"/>
</dbReference>